<dbReference type="FunFam" id="3.60.21.10:FF:000026">
    <property type="entry name" value="Serine/threonine-protein phosphatase"/>
    <property type="match status" value="1"/>
</dbReference>
<dbReference type="AlphaFoldDB" id="A0AAV8Q8T2"/>
<evidence type="ECO:0000313" key="17">
    <source>
        <dbReference type="Proteomes" id="UP001222027"/>
    </source>
</evidence>
<comment type="subcellular location">
    <subcellularLocation>
        <location evidence="2">Membrane</location>
        <topology evidence="2">Multi-pass membrane protein</topology>
    </subcellularLocation>
</comment>
<dbReference type="Pfam" id="PF00149">
    <property type="entry name" value="Metallophos"/>
    <property type="match status" value="1"/>
</dbReference>
<dbReference type="GO" id="GO:0005737">
    <property type="term" value="C:cytoplasm"/>
    <property type="evidence" value="ECO:0007669"/>
    <property type="project" value="TreeGrafter"/>
</dbReference>
<evidence type="ECO:0000313" key="16">
    <source>
        <dbReference type="EMBL" id="KAJ8465951.1"/>
    </source>
</evidence>
<dbReference type="SUPFAM" id="SSF103473">
    <property type="entry name" value="MFS general substrate transporter"/>
    <property type="match status" value="1"/>
</dbReference>
<dbReference type="EMBL" id="JAQQAF010000008">
    <property type="protein sequence ID" value="KAJ8465951.1"/>
    <property type="molecule type" value="Genomic_DNA"/>
</dbReference>
<evidence type="ECO:0000256" key="6">
    <source>
        <dbReference type="ARBA" id="ARBA00022801"/>
    </source>
</evidence>
<dbReference type="InterPro" id="IPR020846">
    <property type="entry name" value="MFS_dom"/>
</dbReference>
<comment type="cofactor">
    <cofactor evidence="1">
        <name>Mn(2+)</name>
        <dbReference type="ChEBI" id="CHEBI:29035"/>
    </cofactor>
</comment>
<organism evidence="16 17">
    <name type="scientific">Ensete ventricosum</name>
    <name type="common">Abyssinian banana</name>
    <name type="synonym">Musa ensete</name>
    <dbReference type="NCBI Taxonomy" id="4639"/>
    <lineage>
        <taxon>Eukaryota</taxon>
        <taxon>Viridiplantae</taxon>
        <taxon>Streptophyta</taxon>
        <taxon>Embryophyta</taxon>
        <taxon>Tracheophyta</taxon>
        <taxon>Spermatophyta</taxon>
        <taxon>Magnoliopsida</taxon>
        <taxon>Liliopsida</taxon>
        <taxon>Zingiberales</taxon>
        <taxon>Musaceae</taxon>
        <taxon>Ensete</taxon>
    </lineage>
</organism>
<keyword evidence="10" id="KW-0464">Manganese</keyword>
<dbReference type="InterPro" id="IPR050341">
    <property type="entry name" value="PP1_catalytic_subunit"/>
</dbReference>
<dbReference type="Pfam" id="PF16891">
    <property type="entry name" value="STPPase_N"/>
    <property type="match status" value="1"/>
</dbReference>
<sequence length="405" mass="45554">MDPALLDDIIGRLMEVKERKPGKKAHLKEAEIRQLCAASKDIFLRQPNLLEIDVPIKICGDIHGQYSDLLRLFELGGFPPASNYLFLGDYVDRGKQSLETICLLLAYKIKYPENFFLLRGNHECASINRIYGFYDECKRKFSVKLWKVFTDCFNCLPVAALIDEKILCIHGGLSPSLTSLEQIQSITRPVDVPDGGLLCDLLWSDPNKDILGWGMNDRGVSFTFGPDKVSEFLEKNDLDLICRGHQVVEDGYEFFSDKQLVTIFSAPNYCGEFDNADVKNLKHLQQQSSFSLVPRMRLANHDQNQHPRRRLAHPWHPPSPGLLRVNGVAFVGTLSGQLFFGWLGDKLGRKCAYGMTLMLMVLCSVASGLSFGHSPKGVMATLCFFRFWLGFGIGGDYPRSATIMS</sequence>
<dbReference type="EC" id="3.1.3.16" evidence="13"/>
<evidence type="ECO:0000256" key="3">
    <source>
        <dbReference type="ARBA" id="ARBA00005333"/>
    </source>
</evidence>
<feature type="domain" description="Major facilitator superfamily (MFS) profile" evidence="15">
    <location>
        <begin position="260"/>
        <end position="405"/>
    </location>
</feature>
<dbReference type="InterPro" id="IPR006186">
    <property type="entry name" value="Ser/Thr-sp_prot-phosphatase"/>
</dbReference>
<comment type="catalytic activity">
    <reaction evidence="12 13">
        <text>O-phospho-L-threonyl-[protein] + H2O = L-threonyl-[protein] + phosphate</text>
        <dbReference type="Rhea" id="RHEA:47004"/>
        <dbReference type="Rhea" id="RHEA-COMP:11060"/>
        <dbReference type="Rhea" id="RHEA-COMP:11605"/>
        <dbReference type="ChEBI" id="CHEBI:15377"/>
        <dbReference type="ChEBI" id="CHEBI:30013"/>
        <dbReference type="ChEBI" id="CHEBI:43474"/>
        <dbReference type="ChEBI" id="CHEBI:61977"/>
        <dbReference type="EC" id="3.1.3.16"/>
    </reaction>
</comment>
<feature type="transmembrane region" description="Helical" evidence="14">
    <location>
        <begin position="351"/>
        <end position="371"/>
    </location>
</feature>
<evidence type="ECO:0000259" key="15">
    <source>
        <dbReference type="PROSITE" id="PS50850"/>
    </source>
</evidence>
<evidence type="ECO:0000256" key="5">
    <source>
        <dbReference type="ARBA" id="ARBA00022723"/>
    </source>
</evidence>
<evidence type="ECO:0000256" key="8">
    <source>
        <dbReference type="ARBA" id="ARBA00022989"/>
    </source>
</evidence>
<feature type="transmembrane region" description="Helical" evidence="14">
    <location>
        <begin position="327"/>
        <end position="344"/>
    </location>
</feature>
<comment type="similarity">
    <text evidence="3">Belongs to the PPP phosphatase family. PP-1 subfamily.</text>
</comment>
<dbReference type="PANTHER" id="PTHR11668:SF300">
    <property type="entry name" value="SERINE_THREONINE-PROTEIN PHOSPHATASE"/>
    <property type="match status" value="1"/>
</dbReference>
<dbReference type="PANTHER" id="PTHR11668">
    <property type="entry name" value="SERINE/THREONINE PROTEIN PHOSPHATASE"/>
    <property type="match status" value="1"/>
</dbReference>
<dbReference type="SMART" id="SM00156">
    <property type="entry name" value="PP2Ac"/>
    <property type="match status" value="1"/>
</dbReference>
<dbReference type="PROSITE" id="PS00125">
    <property type="entry name" value="SER_THR_PHOSPHATASE"/>
    <property type="match status" value="1"/>
</dbReference>
<dbReference type="GO" id="GO:0022857">
    <property type="term" value="F:transmembrane transporter activity"/>
    <property type="evidence" value="ECO:0007669"/>
    <property type="project" value="InterPro"/>
</dbReference>
<dbReference type="InterPro" id="IPR031675">
    <property type="entry name" value="STPPase_N"/>
</dbReference>
<keyword evidence="6 13" id="KW-0378">Hydrolase</keyword>
<evidence type="ECO:0000256" key="12">
    <source>
        <dbReference type="ARBA" id="ARBA00048336"/>
    </source>
</evidence>
<dbReference type="Gene3D" id="3.60.21.10">
    <property type="match status" value="1"/>
</dbReference>
<dbReference type="GO" id="GO:0004722">
    <property type="term" value="F:protein serine/threonine phosphatase activity"/>
    <property type="evidence" value="ECO:0007669"/>
    <property type="project" value="UniProtKB-EC"/>
</dbReference>
<dbReference type="InterPro" id="IPR005828">
    <property type="entry name" value="MFS_sugar_transport-like"/>
</dbReference>
<protein>
    <recommendedName>
        <fullName evidence="13">Serine/threonine-protein phosphatase</fullName>
        <ecNumber evidence="13">3.1.3.16</ecNumber>
    </recommendedName>
</protein>
<accession>A0AAV8Q8T2</accession>
<evidence type="ECO:0000256" key="10">
    <source>
        <dbReference type="ARBA" id="ARBA00023211"/>
    </source>
</evidence>
<evidence type="ECO:0000256" key="7">
    <source>
        <dbReference type="ARBA" id="ARBA00022912"/>
    </source>
</evidence>
<dbReference type="SUPFAM" id="SSF56300">
    <property type="entry name" value="Metallo-dependent phosphatases"/>
    <property type="match status" value="1"/>
</dbReference>
<comment type="caution">
    <text evidence="16">The sequence shown here is derived from an EMBL/GenBank/DDBJ whole genome shotgun (WGS) entry which is preliminary data.</text>
</comment>
<dbReference type="PRINTS" id="PR00114">
    <property type="entry name" value="STPHPHTASE"/>
</dbReference>
<evidence type="ECO:0000256" key="1">
    <source>
        <dbReference type="ARBA" id="ARBA00001936"/>
    </source>
</evidence>
<dbReference type="GO" id="GO:0046872">
    <property type="term" value="F:metal ion binding"/>
    <property type="evidence" value="ECO:0007669"/>
    <property type="project" value="UniProtKB-KW"/>
</dbReference>
<dbReference type="InterPro" id="IPR029052">
    <property type="entry name" value="Metallo-depent_PP-like"/>
</dbReference>
<evidence type="ECO:0000256" key="14">
    <source>
        <dbReference type="SAM" id="Phobius"/>
    </source>
</evidence>
<dbReference type="GO" id="GO:0016020">
    <property type="term" value="C:membrane"/>
    <property type="evidence" value="ECO:0007669"/>
    <property type="project" value="UniProtKB-SubCell"/>
</dbReference>
<evidence type="ECO:0000256" key="13">
    <source>
        <dbReference type="RuleBase" id="RU004273"/>
    </source>
</evidence>
<keyword evidence="17" id="KW-1185">Reference proteome</keyword>
<keyword evidence="4 14" id="KW-0812">Transmembrane</keyword>
<proteinExistence type="inferred from homology"/>
<dbReference type="GO" id="GO:0005634">
    <property type="term" value="C:nucleus"/>
    <property type="evidence" value="ECO:0007669"/>
    <property type="project" value="TreeGrafter"/>
</dbReference>
<dbReference type="Proteomes" id="UP001222027">
    <property type="component" value="Unassembled WGS sequence"/>
</dbReference>
<evidence type="ECO:0000256" key="11">
    <source>
        <dbReference type="ARBA" id="ARBA00047761"/>
    </source>
</evidence>
<feature type="transmembrane region" description="Helical" evidence="14">
    <location>
        <begin position="377"/>
        <end position="397"/>
    </location>
</feature>
<evidence type="ECO:0000256" key="9">
    <source>
        <dbReference type="ARBA" id="ARBA00023136"/>
    </source>
</evidence>
<name>A0AAV8Q8T2_ENSVE</name>
<dbReference type="Pfam" id="PF00083">
    <property type="entry name" value="Sugar_tr"/>
    <property type="match status" value="1"/>
</dbReference>
<keyword evidence="5" id="KW-0479">Metal-binding</keyword>
<comment type="catalytic activity">
    <reaction evidence="11">
        <text>O-phospho-L-seryl-[protein] + H2O = L-seryl-[protein] + phosphate</text>
        <dbReference type="Rhea" id="RHEA:20629"/>
        <dbReference type="Rhea" id="RHEA-COMP:9863"/>
        <dbReference type="Rhea" id="RHEA-COMP:11604"/>
        <dbReference type="ChEBI" id="CHEBI:15377"/>
        <dbReference type="ChEBI" id="CHEBI:29999"/>
        <dbReference type="ChEBI" id="CHEBI:43474"/>
        <dbReference type="ChEBI" id="CHEBI:83421"/>
        <dbReference type="EC" id="3.1.3.16"/>
    </reaction>
</comment>
<keyword evidence="8 14" id="KW-1133">Transmembrane helix</keyword>
<dbReference type="PROSITE" id="PS50850">
    <property type="entry name" value="MFS"/>
    <property type="match status" value="1"/>
</dbReference>
<dbReference type="InterPro" id="IPR004843">
    <property type="entry name" value="Calcineurin-like_PHP"/>
</dbReference>
<evidence type="ECO:0000256" key="2">
    <source>
        <dbReference type="ARBA" id="ARBA00004141"/>
    </source>
</evidence>
<keyword evidence="7" id="KW-0904">Protein phosphatase</keyword>
<dbReference type="CDD" id="cd07414">
    <property type="entry name" value="MPP_PP1_PPKL"/>
    <property type="match status" value="1"/>
</dbReference>
<evidence type="ECO:0000256" key="4">
    <source>
        <dbReference type="ARBA" id="ARBA00022692"/>
    </source>
</evidence>
<dbReference type="Gene3D" id="1.20.1250.20">
    <property type="entry name" value="MFS general substrate transporter like domains"/>
    <property type="match status" value="1"/>
</dbReference>
<dbReference type="InterPro" id="IPR036259">
    <property type="entry name" value="MFS_trans_sf"/>
</dbReference>
<gene>
    <name evidence="16" type="ORF">OPV22_028503</name>
</gene>
<keyword evidence="9 14" id="KW-0472">Membrane</keyword>
<reference evidence="16 17" key="1">
    <citation type="submission" date="2022-12" db="EMBL/GenBank/DDBJ databases">
        <title>Chromosome-scale assembly of the Ensete ventricosum genome.</title>
        <authorList>
            <person name="Dussert Y."/>
            <person name="Stocks J."/>
            <person name="Wendawek A."/>
            <person name="Woldeyes F."/>
            <person name="Nichols R.A."/>
            <person name="Borrell J.S."/>
        </authorList>
    </citation>
    <scope>NUCLEOTIDE SEQUENCE [LARGE SCALE GENOMIC DNA]</scope>
    <source>
        <strain evidence="17">cv. Maze</strain>
        <tissue evidence="16">Seeds</tissue>
    </source>
</reference>